<sequence length="135" mass="15173">MAYMENIWACIESSLQTWVKDEETALIAADFSEGDSCEEAYSVLPSLRVNDQVYLGKVELMQHSTEPPVRYSEGSLVKKLEELGIGRPSTYASVIKVLQSQAIFFEDGSFIDLLQNVKYSGRPLINRRFTSIGVK</sequence>
<dbReference type="GO" id="GO:0003677">
    <property type="term" value="F:DNA binding"/>
    <property type="evidence" value="ECO:0007669"/>
    <property type="project" value="InterPro"/>
</dbReference>
<dbReference type="InterPro" id="IPR013825">
    <property type="entry name" value="Topo_IA_cen_sub2"/>
</dbReference>
<keyword evidence="1" id="KW-0413">Isomerase</keyword>
<dbReference type="InterPro" id="IPR000380">
    <property type="entry name" value="Topo_IA"/>
</dbReference>
<dbReference type="PROSITE" id="PS52039">
    <property type="entry name" value="TOPO_IA_2"/>
    <property type="match status" value="1"/>
</dbReference>
<organism evidence="3 4">
    <name type="scientific">Acorus gramineus</name>
    <name type="common">Dwarf sweet flag</name>
    <dbReference type="NCBI Taxonomy" id="55184"/>
    <lineage>
        <taxon>Eukaryota</taxon>
        <taxon>Viridiplantae</taxon>
        <taxon>Streptophyta</taxon>
        <taxon>Embryophyta</taxon>
        <taxon>Tracheophyta</taxon>
        <taxon>Spermatophyta</taxon>
        <taxon>Magnoliopsida</taxon>
        <taxon>Liliopsida</taxon>
        <taxon>Acoraceae</taxon>
        <taxon>Acorus</taxon>
    </lineage>
</organism>
<dbReference type="GO" id="GO:0006265">
    <property type="term" value="P:DNA topological change"/>
    <property type="evidence" value="ECO:0007669"/>
    <property type="project" value="InterPro"/>
</dbReference>
<accession>A0AAV9AUW7</accession>
<evidence type="ECO:0000313" key="4">
    <source>
        <dbReference type="Proteomes" id="UP001179952"/>
    </source>
</evidence>
<gene>
    <name evidence="3" type="ORF">QJS04_geneDACA006677</name>
</gene>
<dbReference type="Proteomes" id="UP001179952">
    <property type="component" value="Unassembled WGS sequence"/>
</dbReference>
<reference evidence="3" key="2">
    <citation type="submission" date="2023-06" db="EMBL/GenBank/DDBJ databases">
        <authorList>
            <person name="Ma L."/>
            <person name="Liu K.-W."/>
            <person name="Li Z."/>
            <person name="Hsiao Y.-Y."/>
            <person name="Qi Y."/>
            <person name="Fu T."/>
            <person name="Tang G."/>
            <person name="Zhang D."/>
            <person name="Sun W.-H."/>
            <person name="Liu D.-K."/>
            <person name="Li Y."/>
            <person name="Chen G.-Z."/>
            <person name="Liu X.-D."/>
            <person name="Liao X.-Y."/>
            <person name="Jiang Y.-T."/>
            <person name="Yu X."/>
            <person name="Hao Y."/>
            <person name="Huang J."/>
            <person name="Zhao X.-W."/>
            <person name="Ke S."/>
            <person name="Chen Y.-Y."/>
            <person name="Wu W.-L."/>
            <person name="Hsu J.-L."/>
            <person name="Lin Y.-F."/>
            <person name="Huang M.-D."/>
            <person name="Li C.-Y."/>
            <person name="Huang L."/>
            <person name="Wang Z.-W."/>
            <person name="Zhao X."/>
            <person name="Zhong W.-Y."/>
            <person name="Peng D.-H."/>
            <person name="Ahmad S."/>
            <person name="Lan S."/>
            <person name="Zhang J.-S."/>
            <person name="Tsai W.-C."/>
            <person name="Van De Peer Y."/>
            <person name="Liu Z.-J."/>
        </authorList>
    </citation>
    <scope>NUCLEOTIDE SEQUENCE</scope>
    <source>
        <strain evidence="3">SCP</strain>
        <tissue evidence="3">Leaves</tissue>
    </source>
</reference>
<dbReference type="PANTHER" id="PTHR42785">
    <property type="entry name" value="DNA TOPOISOMERASE, TYPE IA, CORE"/>
    <property type="match status" value="1"/>
</dbReference>
<evidence type="ECO:0000256" key="1">
    <source>
        <dbReference type="ARBA" id="ARBA00023235"/>
    </source>
</evidence>
<dbReference type="Gene3D" id="2.70.20.10">
    <property type="entry name" value="Topoisomerase I, domain 3"/>
    <property type="match status" value="1"/>
</dbReference>
<reference evidence="3" key="1">
    <citation type="journal article" date="2023" name="Nat. Commun.">
        <title>Diploid and tetraploid genomes of Acorus and the evolution of monocots.</title>
        <authorList>
            <person name="Ma L."/>
            <person name="Liu K.W."/>
            <person name="Li Z."/>
            <person name="Hsiao Y.Y."/>
            <person name="Qi Y."/>
            <person name="Fu T."/>
            <person name="Tang G.D."/>
            <person name="Zhang D."/>
            <person name="Sun W.H."/>
            <person name="Liu D.K."/>
            <person name="Li Y."/>
            <person name="Chen G.Z."/>
            <person name="Liu X.D."/>
            <person name="Liao X.Y."/>
            <person name="Jiang Y.T."/>
            <person name="Yu X."/>
            <person name="Hao Y."/>
            <person name="Huang J."/>
            <person name="Zhao X.W."/>
            <person name="Ke S."/>
            <person name="Chen Y.Y."/>
            <person name="Wu W.L."/>
            <person name="Hsu J.L."/>
            <person name="Lin Y.F."/>
            <person name="Huang M.D."/>
            <person name="Li C.Y."/>
            <person name="Huang L."/>
            <person name="Wang Z.W."/>
            <person name="Zhao X."/>
            <person name="Zhong W.Y."/>
            <person name="Peng D.H."/>
            <person name="Ahmad S."/>
            <person name="Lan S."/>
            <person name="Zhang J.S."/>
            <person name="Tsai W.C."/>
            <person name="Van de Peer Y."/>
            <person name="Liu Z.J."/>
        </authorList>
    </citation>
    <scope>NUCLEOTIDE SEQUENCE</scope>
    <source>
        <strain evidence="3">SCP</strain>
    </source>
</reference>
<comment type="caution">
    <text evidence="3">The sequence shown here is derived from an EMBL/GenBank/DDBJ whole genome shotgun (WGS) entry which is preliminary data.</text>
</comment>
<keyword evidence="4" id="KW-1185">Reference proteome</keyword>
<dbReference type="AlphaFoldDB" id="A0AAV9AUW7"/>
<dbReference type="EMBL" id="JAUJYN010000006">
    <property type="protein sequence ID" value="KAK1268059.1"/>
    <property type="molecule type" value="Genomic_DNA"/>
</dbReference>
<dbReference type="GO" id="GO:0003917">
    <property type="term" value="F:DNA topoisomerase type I (single strand cut, ATP-independent) activity"/>
    <property type="evidence" value="ECO:0007669"/>
    <property type="project" value="InterPro"/>
</dbReference>
<dbReference type="InterPro" id="IPR023405">
    <property type="entry name" value="Topo_IA_core_domain"/>
</dbReference>
<dbReference type="SUPFAM" id="SSF56712">
    <property type="entry name" value="Prokaryotic type I DNA topoisomerase"/>
    <property type="match status" value="1"/>
</dbReference>
<protein>
    <recommendedName>
        <fullName evidence="2">Topo IA-type catalytic domain-containing protein</fullName>
    </recommendedName>
</protein>
<evidence type="ECO:0000313" key="3">
    <source>
        <dbReference type="EMBL" id="KAK1268059.1"/>
    </source>
</evidence>
<name>A0AAV9AUW7_ACOGR</name>
<dbReference type="InterPro" id="IPR013497">
    <property type="entry name" value="Topo_IA_cen"/>
</dbReference>
<dbReference type="Pfam" id="PF01131">
    <property type="entry name" value="Topoisom_bac"/>
    <property type="match status" value="1"/>
</dbReference>
<proteinExistence type="predicted"/>
<feature type="domain" description="Topo IA-type catalytic" evidence="2">
    <location>
        <begin position="1"/>
        <end position="135"/>
    </location>
</feature>
<dbReference type="PANTHER" id="PTHR42785:SF1">
    <property type="entry name" value="DNA TOPOISOMERASE"/>
    <property type="match status" value="1"/>
</dbReference>
<dbReference type="Gene3D" id="1.10.460.10">
    <property type="entry name" value="Topoisomerase I, domain 2"/>
    <property type="match status" value="1"/>
</dbReference>
<dbReference type="InterPro" id="IPR013824">
    <property type="entry name" value="Topo_IA_cen_sub1"/>
</dbReference>
<evidence type="ECO:0000259" key="2">
    <source>
        <dbReference type="PROSITE" id="PS52039"/>
    </source>
</evidence>